<sequence length="216" mass="24744">MSQQVAHRYYLGRYSLYQLDLRTAERHLAFAFRNCPPQNPHDPQSNEVTYKNARLILIYLVAARLCLGIFPSQQLLHAYGLDVYFSTLIRAVKLGDLGLLDNHLDNPEVLGWFVGKEIYFLLKEKLRVLCWRSLIRRVWLLNAGQPRVDLNLLVSVAQVLMKDGSFDISDIECITGSLLDQGYIRGYIHSEKKILVVSKTNSFPLVSSVEVAEEYV</sequence>
<dbReference type="GO" id="GO:0006368">
    <property type="term" value="P:transcription elongation by RNA polymerase II"/>
    <property type="evidence" value="ECO:0007669"/>
    <property type="project" value="TreeGrafter"/>
</dbReference>
<organism evidence="1 2">
    <name type="scientific">Linnemannia hyalina</name>
    <dbReference type="NCBI Taxonomy" id="64524"/>
    <lineage>
        <taxon>Eukaryota</taxon>
        <taxon>Fungi</taxon>
        <taxon>Fungi incertae sedis</taxon>
        <taxon>Mucoromycota</taxon>
        <taxon>Mortierellomycotina</taxon>
        <taxon>Mortierellomycetes</taxon>
        <taxon>Mortierellales</taxon>
        <taxon>Mortierellaceae</taxon>
        <taxon>Linnemannia</taxon>
    </lineage>
</organism>
<proteinExistence type="predicted"/>
<dbReference type="GO" id="GO:0070390">
    <property type="term" value="C:transcription export complex 2"/>
    <property type="evidence" value="ECO:0007669"/>
    <property type="project" value="TreeGrafter"/>
</dbReference>
<accession>A0A9P7XP75</accession>
<dbReference type="GO" id="GO:0003690">
    <property type="term" value="F:double-stranded DNA binding"/>
    <property type="evidence" value="ECO:0007669"/>
    <property type="project" value="InterPro"/>
</dbReference>
<dbReference type="OrthoDB" id="5404651at2759"/>
<dbReference type="PANTHER" id="PTHR12732:SF8">
    <property type="entry name" value="NUCLEAR MRNA EXPORT PROTEIN THP1"/>
    <property type="match status" value="1"/>
</dbReference>
<protein>
    <recommendedName>
        <fullName evidence="3">PCI domain-containing protein</fullName>
    </recommendedName>
</protein>
<dbReference type="Proteomes" id="UP000707451">
    <property type="component" value="Unassembled WGS sequence"/>
</dbReference>
<dbReference type="GO" id="GO:0016973">
    <property type="term" value="P:poly(A)+ mRNA export from nucleus"/>
    <property type="evidence" value="ECO:0007669"/>
    <property type="project" value="TreeGrafter"/>
</dbReference>
<keyword evidence="2" id="KW-1185">Reference proteome</keyword>
<dbReference type="Gene3D" id="1.10.10.10">
    <property type="entry name" value="Winged helix-like DNA-binding domain superfamily/Winged helix DNA-binding domain"/>
    <property type="match status" value="1"/>
</dbReference>
<dbReference type="InterPro" id="IPR036388">
    <property type="entry name" value="WH-like_DNA-bd_sf"/>
</dbReference>
<evidence type="ECO:0000313" key="2">
    <source>
        <dbReference type="Proteomes" id="UP000707451"/>
    </source>
</evidence>
<dbReference type="PANTHER" id="PTHR12732">
    <property type="entry name" value="UNCHARACTERIZED PROTEASOME COMPONENT REGION PCI-CONTAINING"/>
    <property type="match status" value="1"/>
</dbReference>
<dbReference type="InterPro" id="IPR045114">
    <property type="entry name" value="Csn12-like"/>
</dbReference>
<gene>
    <name evidence="1" type="ORF">KI688_003080</name>
</gene>
<evidence type="ECO:0008006" key="3">
    <source>
        <dbReference type="Google" id="ProtNLM"/>
    </source>
</evidence>
<comment type="caution">
    <text evidence="1">The sequence shown here is derived from an EMBL/GenBank/DDBJ whole genome shotgun (WGS) entry which is preliminary data.</text>
</comment>
<name>A0A9P7XP75_9FUNG</name>
<reference evidence="1" key="1">
    <citation type="submission" date="2021-06" db="EMBL/GenBank/DDBJ databases">
        <title>Genome Sequence of Mortierella hyaline Strain SCG-10, a Cold-Adapted, Nitrate-Reducing Fungus Isolated from Soil in Minnesota, USA.</title>
        <authorList>
            <person name="Aldossari N."/>
        </authorList>
    </citation>
    <scope>NUCLEOTIDE SEQUENCE</scope>
    <source>
        <strain evidence="1">SCG-10</strain>
    </source>
</reference>
<dbReference type="EMBL" id="JAHRHY010000013">
    <property type="protein sequence ID" value="KAG9064820.1"/>
    <property type="molecule type" value="Genomic_DNA"/>
</dbReference>
<dbReference type="GO" id="GO:0003723">
    <property type="term" value="F:RNA binding"/>
    <property type="evidence" value="ECO:0007669"/>
    <property type="project" value="InterPro"/>
</dbReference>
<dbReference type="GO" id="GO:0000973">
    <property type="term" value="P:post-transcriptional tethering of RNA polymerase II gene DNA at nuclear periphery"/>
    <property type="evidence" value="ECO:0007669"/>
    <property type="project" value="TreeGrafter"/>
</dbReference>
<evidence type="ECO:0000313" key="1">
    <source>
        <dbReference type="EMBL" id="KAG9064820.1"/>
    </source>
</evidence>
<dbReference type="AlphaFoldDB" id="A0A9P7XP75"/>